<dbReference type="OrthoDB" id="500593at2"/>
<organism evidence="2 3">
    <name type="scientific">Paracoccus aestuariivivens</name>
    <dbReference type="NCBI Taxonomy" id="1820333"/>
    <lineage>
        <taxon>Bacteria</taxon>
        <taxon>Pseudomonadati</taxon>
        <taxon>Pseudomonadota</taxon>
        <taxon>Alphaproteobacteria</taxon>
        <taxon>Rhodobacterales</taxon>
        <taxon>Paracoccaceae</taxon>
        <taxon>Paracoccus</taxon>
    </lineage>
</organism>
<evidence type="ECO:0000259" key="1">
    <source>
        <dbReference type="SMART" id="SM00235"/>
    </source>
</evidence>
<feature type="domain" description="Peptidase metallopeptidase" evidence="1">
    <location>
        <begin position="90"/>
        <end position="225"/>
    </location>
</feature>
<reference evidence="2 3" key="1">
    <citation type="submission" date="2019-11" db="EMBL/GenBank/DDBJ databases">
        <authorList>
            <person name="Dong K."/>
        </authorList>
    </citation>
    <scope>NUCLEOTIDE SEQUENCE [LARGE SCALE GENOMIC DNA]</scope>
    <source>
        <strain evidence="2 3">NBRC 111993</strain>
    </source>
</reference>
<protein>
    <recommendedName>
        <fullName evidence="1">Peptidase metallopeptidase domain-containing protein</fullName>
    </recommendedName>
</protein>
<dbReference type="RefSeq" id="WP_155097547.1">
    <property type="nucleotide sequence ID" value="NZ_WMIE01000032.1"/>
</dbReference>
<dbReference type="InterPro" id="IPR024079">
    <property type="entry name" value="MetalloPept_cat_dom_sf"/>
</dbReference>
<sequence>MESQSRENVVECFIVVRLIVDRRFFIGASAACSCFMCASNSFSQEVAESMPSCAIMTADDQLASDKIAESEWGGNAPQNDDMGFEASYSLRKRWNPDRREIRVAFLTNPPIADHVFRAAQGWEPYMKLKFKRVNVRDGADIYARFAPGQGHYSYIGTDCRWGYANDGHTMSFGWEGSVSTTDLRRVTLHEFGHALGLVHEHHVPGSDISWNKPAVYDYYEKKYGWSKEKIDRNILNQYTRNEVRGTAYDAASIMHYPVPREHVIDPEDVVGWNSNLSQGDKILIGKMWS</sequence>
<dbReference type="InterPro" id="IPR001506">
    <property type="entry name" value="Peptidase_M12A"/>
</dbReference>
<dbReference type="GO" id="GO:0008270">
    <property type="term" value="F:zinc ion binding"/>
    <property type="evidence" value="ECO:0007669"/>
    <property type="project" value="InterPro"/>
</dbReference>
<dbReference type="GO" id="GO:0004222">
    <property type="term" value="F:metalloendopeptidase activity"/>
    <property type="evidence" value="ECO:0007669"/>
    <property type="project" value="InterPro"/>
</dbReference>
<gene>
    <name evidence="2" type="ORF">GL286_21095</name>
</gene>
<name>A0A6L6JF64_9RHOB</name>
<evidence type="ECO:0000313" key="2">
    <source>
        <dbReference type="EMBL" id="MTH80196.1"/>
    </source>
</evidence>
<dbReference type="GO" id="GO:0006508">
    <property type="term" value="P:proteolysis"/>
    <property type="evidence" value="ECO:0007669"/>
    <property type="project" value="InterPro"/>
</dbReference>
<evidence type="ECO:0000313" key="3">
    <source>
        <dbReference type="Proteomes" id="UP000478183"/>
    </source>
</evidence>
<proteinExistence type="predicted"/>
<comment type="caution">
    <text evidence="2">The sequence shown here is derived from an EMBL/GenBank/DDBJ whole genome shotgun (WGS) entry which is preliminary data.</text>
</comment>
<dbReference type="AlphaFoldDB" id="A0A6L6JF64"/>
<dbReference type="InterPro" id="IPR006026">
    <property type="entry name" value="Peptidase_Metallo"/>
</dbReference>
<dbReference type="Gene3D" id="3.40.390.10">
    <property type="entry name" value="Collagenase (Catalytic Domain)"/>
    <property type="match status" value="1"/>
</dbReference>
<dbReference type="EMBL" id="WMIE01000032">
    <property type="protein sequence ID" value="MTH80196.1"/>
    <property type="molecule type" value="Genomic_DNA"/>
</dbReference>
<keyword evidence="3" id="KW-1185">Reference proteome</keyword>
<dbReference type="Proteomes" id="UP000478183">
    <property type="component" value="Unassembled WGS sequence"/>
</dbReference>
<dbReference type="SMART" id="SM00235">
    <property type="entry name" value="ZnMc"/>
    <property type="match status" value="1"/>
</dbReference>
<dbReference type="SUPFAM" id="SSF55486">
    <property type="entry name" value="Metalloproteases ('zincins'), catalytic domain"/>
    <property type="match status" value="1"/>
</dbReference>
<accession>A0A6L6JF64</accession>
<dbReference type="PROSITE" id="PS51257">
    <property type="entry name" value="PROKAR_LIPOPROTEIN"/>
    <property type="match status" value="1"/>
</dbReference>
<dbReference type="Pfam" id="PF01400">
    <property type="entry name" value="Astacin"/>
    <property type="match status" value="1"/>
</dbReference>